<name>A0A2P5FSJ4_TREOI</name>
<dbReference type="EMBL" id="JXTC01000011">
    <property type="protein sequence ID" value="POO00741.1"/>
    <property type="molecule type" value="Genomic_DNA"/>
</dbReference>
<dbReference type="AlphaFoldDB" id="A0A2P5FSJ4"/>
<reference evidence="2" key="1">
    <citation type="submission" date="2016-06" db="EMBL/GenBank/DDBJ databases">
        <title>Parallel loss of symbiosis genes in relatives of nitrogen-fixing non-legume Parasponia.</title>
        <authorList>
            <person name="Van Velzen R."/>
            <person name="Holmer R."/>
            <person name="Bu F."/>
            <person name="Rutten L."/>
            <person name="Van Zeijl A."/>
            <person name="Liu W."/>
            <person name="Santuari L."/>
            <person name="Cao Q."/>
            <person name="Sharma T."/>
            <person name="Shen D."/>
            <person name="Roswanjaya Y."/>
            <person name="Wardhani T."/>
            <person name="Kalhor M.S."/>
            <person name="Jansen J."/>
            <person name="Van den Hoogen J."/>
            <person name="Gungor B."/>
            <person name="Hartog M."/>
            <person name="Hontelez J."/>
            <person name="Verver J."/>
            <person name="Yang W.-C."/>
            <person name="Schijlen E."/>
            <person name="Repin R."/>
            <person name="Schilthuizen M."/>
            <person name="Schranz E."/>
            <person name="Heidstra R."/>
            <person name="Miyata K."/>
            <person name="Fedorova E."/>
            <person name="Kohlen W."/>
            <person name="Bisseling T."/>
            <person name="Smit S."/>
            <person name="Geurts R."/>
        </authorList>
    </citation>
    <scope>NUCLEOTIDE SEQUENCE [LARGE SCALE GENOMIC DNA]</scope>
    <source>
        <strain evidence="2">cv. RG33-2</strain>
    </source>
</reference>
<comment type="caution">
    <text evidence="1">The sequence shown here is derived from an EMBL/GenBank/DDBJ whole genome shotgun (WGS) entry which is preliminary data.</text>
</comment>
<evidence type="ECO:0000313" key="2">
    <source>
        <dbReference type="Proteomes" id="UP000237000"/>
    </source>
</evidence>
<gene>
    <name evidence="1" type="ORF">TorRG33x02_033720</name>
</gene>
<accession>A0A2P5FSJ4</accession>
<organism evidence="1 2">
    <name type="scientific">Trema orientale</name>
    <name type="common">Charcoal tree</name>
    <name type="synonym">Celtis orientalis</name>
    <dbReference type="NCBI Taxonomy" id="63057"/>
    <lineage>
        <taxon>Eukaryota</taxon>
        <taxon>Viridiplantae</taxon>
        <taxon>Streptophyta</taxon>
        <taxon>Embryophyta</taxon>
        <taxon>Tracheophyta</taxon>
        <taxon>Spermatophyta</taxon>
        <taxon>Magnoliopsida</taxon>
        <taxon>eudicotyledons</taxon>
        <taxon>Gunneridae</taxon>
        <taxon>Pentapetalae</taxon>
        <taxon>rosids</taxon>
        <taxon>fabids</taxon>
        <taxon>Rosales</taxon>
        <taxon>Cannabaceae</taxon>
        <taxon>Trema</taxon>
    </lineage>
</organism>
<keyword evidence="2" id="KW-1185">Reference proteome</keyword>
<sequence length="41" mass="4682">MTFSRTKNLLMTSSNAASLHRTSQYCQLISPIFPFRYTVLG</sequence>
<dbReference type="OrthoDB" id="10344366at2759"/>
<dbReference type="InParanoid" id="A0A2P5FSJ4"/>
<proteinExistence type="predicted"/>
<evidence type="ECO:0000313" key="1">
    <source>
        <dbReference type="EMBL" id="POO00741.1"/>
    </source>
</evidence>
<dbReference type="Proteomes" id="UP000237000">
    <property type="component" value="Unassembled WGS sequence"/>
</dbReference>
<protein>
    <submittedName>
        <fullName evidence="1">Uncharacterized protein</fullName>
    </submittedName>
</protein>